<evidence type="ECO:0000313" key="4">
    <source>
        <dbReference type="Proteomes" id="UP000186817"/>
    </source>
</evidence>
<keyword evidence="2" id="KW-0732">Signal</keyword>
<keyword evidence="1" id="KW-0812">Transmembrane</keyword>
<name>A0A1Q9E3B9_SYMMI</name>
<evidence type="ECO:0000256" key="1">
    <source>
        <dbReference type="SAM" id="Phobius"/>
    </source>
</evidence>
<keyword evidence="4" id="KW-1185">Reference proteome</keyword>
<reference evidence="3 4" key="1">
    <citation type="submission" date="2016-02" db="EMBL/GenBank/DDBJ databases">
        <title>Genome analysis of coral dinoflagellate symbionts highlights evolutionary adaptations to a symbiotic lifestyle.</title>
        <authorList>
            <person name="Aranda M."/>
            <person name="Li Y."/>
            <person name="Liew Y.J."/>
            <person name="Baumgarten S."/>
            <person name="Simakov O."/>
            <person name="Wilson M."/>
            <person name="Piel J."/>
            <person name="Ashoor H."/>
            <person name="Bougouffa S."/>
            <person name="Bajic V.B."/>
            <person name="Ryu T."/>
            <person name="Ravasi T."/>
            <person name="Bayer T."/>
            <person name="Micklem G."/>
            <person name="Kim H."/>
            <person name="Bhak J."/>
            <person name="Lajeunesse T.C."/>
            <person name="Voolstra C.R."/>
        </authorList>
    </citation>
    <scope>NUCLEOTIDE SEQUENCE [LARGE SCALE GENOMIC DNA]</scope>
    <source>
        <strain evidence="3 4">CCMP2467</strain>
    </source>
</reference>
<keyword evidence="1" id="KW-0472">Membrane</keyword>
<evidence type="ECO:0000313" key="3">
    <source>
        <dbReference type="EMBL" id="OLQ01926.1"/>
    </source>
</evidence>
<sequence>MATRPTILCLNALGWFLADSVAETAGVAACPGKSSVAAVGDDASLSFLQTSLHMQSSPARPHARQLTEVLPTANAQPVESALISFRALAIEERPWWTTLVSMPLLILACLLVHRGLFRPFNWVWLLALPPHGWS</sequence>
<organism evidence="3 4">
    <name type="scientific">Symbiodinium microadriaticum</name>
    <name type="common">Dinoflagellate</name>
    <name type="synonym">Zooxanthella microadriatica</name>
    <dbReference type="NCBI Taxonomy" id="2951"/>
    <lineage>
        <taxon>Eukaryota</taxon>
        <taxon>Sar</taxon>
        <taxon>Alveolata</taxon>
        <taxon>Dinophyceae</taxon>
        <taxon>Suessiales</taxon>
        <taxon>Symbiodiniaceae</taxon>
        <taxon>Symbiodinium</taxon>
    </lineage>
</organism>
<dbReference type="EMBL" id="LSRX01000277">
    <property type="protein sequence ID" value="OLQ01926.1"/>
    <property type="molecule type" value="Genomic_DNA"/>
</dbReference>
<keyword evidence="1" id="KW-1133">Transmembrane helix</keyword>
<comment type="caution">
    <text evidence="3">The sequence shown here is derived from an EMBL/GenBank/DDBJ whole genome shotgun (WGS) entry which is preliminary data.</text>
</comment>
<proteinExistence type="predicted"/>
<protein>
    <submittedName>
        <fullName evidence="3">Uncharacterized protein</fullName>
    </submittedName>
</protein>
<gene>
    <name evidence="3" type="ORF">AK812_SmicGene15280</name>
</gene>
<feature type="chain" id="PRO_5010236171" evidence="2">
    <location>
        <begin position="23"/>
        <end position="134"/>
    </location>
</feature>
<feature type="transmembrane region" description="Helical" evidence="1">
    <location>
        <begin position="95"/>
        <end position="112"/>
    </location>
</feature>
<dbReference type="Proteomes" id="UP000186817">
    <property type="component" value="Unassembled WGS sequence"/>
</dbReference>
<evidence type="ECO:0000256" key="2">
    <source>
        <dbReference type="SAM" id="SignalP"/>
    </source>
</evidence>
<dbReference type="AlphaFoldDB" id="A0A1Q9E3B9"/>
<feature type="signal peptide" evidence="2">
    <location>
        <begin position="1"/>
        <end position="22"/>
    </location>
</feature>
<accession>A0A1Q9E3B9</accession>